<evidence type="ECO:0000313" key="2">
    <source>
        <dbReference type="EMBL" id="EDP42579.1"/>
    </source>
</evidence>
<feature type="transmembrane region" description="Helical" evidence="1">
    <location>
        <begin position="33"/>
        <end position="51"/>
    </location>
</feature>
<dbReference type="InterPro" id="IPR055323">
    <property type="entry name" value="C57A10.07/YOR238W"/>
</dbReference>
<dbReference type="PANTHER" id="PTHR28110">
    <property type="entry name" value="TRANSMEMBRANE PROTEIN"/>
    <property type="match status" value="1"/>
</dbReference>
<dbReference type="GeneID" id="5854113"/>
<keyword evidence="3" id="KW-1185">Reference proteome</keyword>
<evidence type="ECO:0000256" key="1">
    <source>
        <dbReference type="SAM" id="Phobius"/>
    </source>
</evidence>
<reference evidence="2 3" key="1">
    <citation type="journal article" date="2007" name="Proc. Natl. Acad. Sci. U.S.A.">
        <title>Dandruff-associated Malassezia genomes reveal convergent and divergent virulence traits shared with plant and human fungal pathogens.</title>
        <authorList>
            <person name="Xu J."/>
            <person name="Saunders C.W."/>
            <person name="Hu P."/>
            <person name="Grant R.A."/>
            <person name="Boekhout T."/>
            <person name="Kuramae E.E."/>
            <person name="Kronstad J.W."/>
            <person name="Deangelis Y.M."/>
            <person name="Reeder N.L."/>
            <person name="Johnstone K.R."/>
            <person name="Leland M."/>
            <person name="Fieno A.M."/>
            <person name="Begley W.M."/>
            <person name="Sun Y."/>
            <person name="Lacey M.P."/>
            <person name="Chaudhary T."/>
            <person name="Keough T."/>
            <person name="Chu L."/>
            <person name="Sears R."/>
            <person name="Yuan B."/>
            <person name="Dawson T.L.Jr."/>
        </authorList>
    </citation>
    <scope>NUCLEOTIDE SEQUENCE [LARGE SCALE GENOMIC DNA]</scope>
    <source>
        <strain evidence="3">ATCC MYA-4612 / CBS 7966</strain>
    </source>
</reference>
<keyword evidence="1" id="KW-1133">Transmembrane helix</keyword>
<keyword evidence="1" id="KW-0812">Transmembrane</keyword>
<accession>A8Q5H7</accession>
<dbReference type="KEGG" id="mgl:MGL_2779"/>
<dbReference type="OMA" id="PNSSADY"/>
<dbReference type="RefSeq" id="XP_001729793.1">
    <property type="nucleotide sequence ID" value="XM_001729741.1"/>
</dbReference>
<dbReference type="FunCoup" id="A8Q5H7">
    <property type="interactions" value="6"/>
</dbReference>
<evidence type="ECO:0008006" key="4">
    <source>
        <dbReference type="Google" id="ProtNLM"/>
    </source>
</evidence>
<protein>
    <recommendedName>
        <fullName evidence="4">DUF218 domain-containing protein</fullName>
    </recommendedName>
</protein>
<proteinExistence type="predicted"/>
<dbReference type="VEuPathDB" id="FungiDB:MGL_2779"/>
<dbReference type="EMBL" id="AAYY01000010">
    <property type="protein sequence ID" value="EDP42579.1"/>
    <property type="molecule type" value="Genomic_DNA"/>
</dbReference>
<evidence type="ECO:0000313" key="3">
    <source>
        <dbReference type="Proteomes" id="UP000008837"/>
    </source>
</evidence>
<name>A8Q5H7_MALGO</name>
<sequence>MSLPYSWKDVQRRIMDRGVWANVHARMSARSRVTNLGVILLACAFFVSLLFNTRSRKIYVTAPTSEQSNCDPIPYNIHMRDAVPKYPGADKSPLTHLVIVAGHAIWNGNDPNTVLNDSTWFLEDYQRGGSVKTFLKHIETGIQIAAQDSSSLLVFSGGQTREQSWTTEAETYMHLALALSKDLPYFADSDTEFPESQPPFEPLDTGMKYTRDVLSSSSIAMHRFLNLAQLRMTTENYALDSFQNLLFSIARFYEFTGTYPQRITVVSYEFKKDRFTDLHAHAIRWPTNKYLPGGSRRFTYVGIDDEGSSSAKLHDTAYDLFELDMYGCYGRLLDKRRKRNWSRRIQPYTSTAPELAGLLDWCPAINSRLQGLYPGWLPWDARASTGLGRGAQAILKQNGGKFIQAEYLPDGKKIV</sequence>
<gene>
    <name evidence="2" type="ORF">MGL_2779</name>
</gene>
<organism evidence="2 3">
    <name type="scientific">Malassezia globosa (strain ATCC MYA-4612 / CBS 7966)</name>
    <name type="common">Dandruff-associated fungus</name>
    <dbReference type="NCBI Taxonomy" id="425265"/>
    <lineage>
        <taxon>Eukaryota</taxon>
        <taxon>Fungi</taxon>
        <taxon>Dikarya</taxon>
        <taxon>Basidiomycota</taxon>
        <taxon>Ustilaginomycotina</taxon>
        <taxon>Malasseziomycetes</taxon>
        <taxon>Malasseziales</taxon>
        <taxon>Malasseziaceae</taxon>
        <taxon>Malassezia</taxon>
    </lineage>
</organism>
<comment type="caution">
    <text evidence="2">The sequence shown here is derived from an EMBL/GenBank/DDBJ whole genome shotgun (WGS) entry which is preliminary data.</text>
</comment>
<dbReference type="InParanoid" id="A8Q5H7"/>
<dbReference type="Proteomes" id="UP000008837">
    <property type="component" value="Unassembled WGS sequence"/>
</dbReference>
<dbReference type="OrthoDB" id="4347at2759"/>
<keyword evidence="1" id="KW-0472">Membrane</keyword>
<dbReference type="GO" id="GO:0005737">
    <property type="term" value="C:cytoplasm"/>
    <property type="evidence" value="ECO:0007669"/>
    <property type="project" value="TreeGrafter"/>
</dbReference>
<dbReference type="AlphaFoldDB" id="A8Q5H7"/>
<dbReference type="PANTHER" id="PTHR28110:SF1">
    <property type="entry name" value="TRANSMEMBRANE PROTEIN"/>
    <property type="match status" value="1"/>
</dbReference>